<organism evidence="2 3">
    <name type="scientific">Papillibacter cinnamivorans DSM 12816</name>
    <dbReference type="NCBI Taxonomy" id="1122930"/>
    <lineage>
        <taxon>Bacteria</taxon>
        <taxon>Bacillati</taxon>
        <taxon>Bacillota</taxon>
        <taxon>Clostridia</taxon>
        <taxon>Eubacteriales</taxon>
        <taxon>Oscillospiraceae</taxon>
        <taxon>Papillibacter</taxon>
    </lineage>
</organism>
<dbReference type="Pfam" id="PF03572">
    <property type="entry name" value="Peptidase_S41"/>
    <property type="match status" value="1"/>
</dbReference>
<dbReference type="InterPro" id="IPR029045">
    <property type="entry name" value="ClpP/crotonase-like_dom_sf"/>
</dbReference>
<gene>
    <name evidence="2" type="ORF">SAMN02745168_0471</name>
</gene>
<evidence type="ECO:0000259" key="1">
    <source>
        <dbReference type="Pfam" id="PF03572"/>
    </source>
</evidence>
<evidence type="ECO:0000313" key="3">
    <source>
        <dbReference type="Proteomes" id="UP000192790"/>
    </source>
</evidence>
<dbReference type="Gene3D" id="3.90.226.10">
    <property type="entry name" value="2-enoyl-CoA Hydratase, Chain A, domain 1"/>
    <property type="match status" value="1"/>
</dbReference>
<dbReference type="GO" id="GO:0006508">
    <property type="term" value="P:proteolysis"/>
    <property type="evidence" value="ECO:0007669"/>
    <property type="project" value="InterPro"/>
</dbReference>
<proteinExistence type="predicted"/>
<keyword evidence="3" id="KW-1185">Reference proteome</keyword>
<dbReference type="RefSeq" id="WP_084233113.1">
    <property type="nucleotide sequence ID" value="NZ_FWXW01000001.1"/>
</dbReference>
<accession>A0A1W1YJH9</accession>
<feature type="domain" description="Tail specific protease" evidence="1">
    <location>
        <begin position="273"/>
        <end position="396"/>
    </location>
</feature>
<evidence type="ECO:0000313" key="2">
    <source>
        <dbReference type="EMBL" id="SMC36294.1"/>
    </source>
</evidence>
<dbReference type="GO" id="GO:0008236">
    <property type="term" value="F:serine-type peptidase activity"/>
    <property type="evidence" value="ECO:0007669"/>
    <property type="project" value="InterPro"/>
</dbReference>
<dbReference type="OrthoDB" id="1708078at2"/>
<sequence length="462" mass="50026">MSLSASSGEKTVGWNTFLRDVNREREETLAAPWTQEEQERFLSYLPEDPEENGLLSQSELEALTIPHNLSSSLSPQEACSDVDLLFRLLKTTYGAYDFLGGDEVFLPIRDKLTENLGRDGSLDGNALGVLLWNALSPRIADGHFKINGASVLNGRNMHTYFVPGIVLSPDDNTDWTLAKPTVGPDGSLCWAYTALRRDGEDLPKSVLLNGKEISLDWTEMRPTGAISPIYSDDLRLDGIPLIISRSLIYSEENLPDLNRMAASGAAFSGEPVIIVDLRGNGGGNSGYAQAWVQNFAGREIRRKLLYAQKRSAALSAFLHGETVELEYSPDYIRSMDSGWGTWTSGTVGGAVAPHEGTVFVLVNGSVGSAGEDFLLLLRTVENVVVVGSNTSGTGICGNVCYSFCLPHSGVSVGFGTKLNFSETLENHDGTGFFPDLWVNPDDALDAVLRLCARYGLSPSGTQ</sequence>
<dbReference type="Proteomes" id="UP000192790">
    <property type="component" value="Unassembled WGS sequence"/>
</dbReference>
<reference evidence="2 3" key="1">
    <citation type="submission" date="2017-04" db="EMBL/GenBank/DDBJ databases">
        <authorList>
            <person name="Afonso C.L."/>
            <person name="Miller P.J."/>
            <person name="Scott M.A."/>
            <person name="Spackman E."/>
            <person name="Goraichik I."/>
            <person name="Dimitrov K.M."/>
            <person name="Suarez D.L."/>
            <person name="Swayne D.E."/>
        </authorList>
    </citation>
    <scope>NUCLEOTIDE SEQUENCE [LARGE SCALE GENOMIC DNA]</scope>
    <source>
        <strain evidence="2 3">DSM 12816</strain>
    </source>
</reference>
<dbReference type="InterPro" id="IPR005151">
    <property type="entry name" value="Tail-specific_protease"/>
</dbReference>
<dbReference type="STRING" id="1122930.SAMN02745168_0471"/>
<protein>
    <submittedName>
        <fullName evidence="2">Peptidase family S41</fullName>
    </submittedName>
</protein>
<dbReference type="EMBL" id="FWXW01000001">
    <property type="protein sequence ID" value="SMC36294.1"/>
    <property type="molecule type" value="Genomic_DNA"/>
</dbReference>
<dbReference type="AlphaFoldDB" id="A0A1W1YJH9"/>
<dbReference type="SUPFAM" id="SSF52096">
    <property type="entry name" value="ClpP/crotonase"/>
    <property type="match status" value="1"/>
</dbReference>
<name>A0A1W1YJH9_9FIRM</name>